<dbReference type="KEGG" id="mar:MAE_52280"/>
<sequence>MIDELALFQLLFSSQSGFRRLFYLFSPFLVTVEQEVAFPPPASKPDLRLSPYPAPE</sequence>
<organism evidence="1 2">
    <name type="scientific">Microcystis aeruginosa (strain NIES-843 / IAM M-2473)</name>
    <dbReference type="NCBI Taxonomy" id="449447"/>
    <lineage>
        <taxon>Bacteria</taxon>
        <taxon>Bacillati</taxon>
        <taxon>Cyanobacteriota</taxon>
        <taxon>Cyanophyceae</taxon>
        <taxon>Oscillatoriophycideae</taxon>
        <taxon>Chroococcales</taxon>
        <taxon>Microcystaceae</taxon>
        <taxon>Microcystis</taxon>
    </lineage>
</organism>
<dbReference type="Proteomes" id="UP000001510">
    <property type="component" value="Chromosome"/>
</dbReference>
<proteinExistence type="predicted"/>
<gene>
    <name evidence="1" type="ordered locus">MAE_52280</name>
</gene>
<dbReference type="EMBL" id="AP009552">
    <property type="protein sequence ID" value="BAG05050.1"/>
    <property type="molecule type" value="Genomic_DNA"/>
</dbReference>
<evidence type="ECO:0000313" key="2">
    <source>
        <dbReference type="Proteomes" id="UP000001510"/>
    </source>
</evidence>
<reference evidence="1 2" key="1">
    <citation type="journal article" date="2007" name="DNA Res.">
        <title>Complete genomic structure of the bloom-forming toxic cyanobacterium Microcystis aeruginosa NIES-843.</title>
        <authorList>
            <person name="Kaneko T."/>
            <person name="Nakajima N."/>
            <person name="Okamoto S."/>
            <person name="Suzuki I."/>
            <person name="Tanabe Y."/>
            <person name="Tamaoki M."/>
            <person name="Nakamura Y."/>
            <person name="Kasai F."/>
            <person name="Watanabe A."/>
            <person name="Kawashima K."/>
            <person name="Kishida Y."/>
            <person name="Ono A."/>
            <person name="Shimizu Y."/>
            <person name="Takahashi C."/>
            <person name="Minami C."/>
            <person name="Fujishiro T."/>
            <person name="Kohara M."/>
            <person name="Katoh M."/>
            <person name="Nakazaki N."/>
            <person name="Nakayama S."/>
            <person name="Yamada M."/>
            <person name="Tabata S."/>
            <person name="Watanabe M.M."/>
        </authorList>
    </citation>
    <scope>NUCLEOTIDE SEQUENCE [LARGE SCALE GENOMIC DNA]</scope>
    <source>
        <strain evidence="2">NIES-843 / IAM M-247</strain>
    </source>
</reference>
<accession>B0JY12</accession>
<protein>
    <submittedName>
        <fullName evidence="1">Uncharacterized protein</fullName>
    </submittedName>
</protein>
<name>B0JY12_MICAN</name>
<dbReference type="AlphaFoldDB" id="B0JY12"/>
<keyword evidence="2" id="KW-1185">Reference proteome</keyword>
<dbReference type="HOGENOM" id="CLU_3009258_0_0_3"/>
<dbReference type="EnsemblBacteria" id="BAG05050">
    <property type="protein sequence ID" value="BAG05050"/>
    <property type="gene ID" value="MAE_52280"/>
</dbReference>
<evidence type="ECO:0000313" key="1">
    <source>
        <dbReference type="EMBL" id="BAG05050.1"/>
    </source>
</evidence>
<dbReference type="PaxDb" id="449447-MAE_52280"/>